<dbReference type="EMBL" id="AP024444">
    <property type="protein sequence ID" value="BCS20623.1"/>
    <property type="molecule type" value="Genomic_DNA"/>
</dbReference>
<keyword evidence="3" id="KW-1185">Reference proteome</keyword>
<feature type="region of interest" description="Disordered" evidence="1">
    <location>
        <begin position="81"/>
        <end position="109"/>
    </location>
</feature>
<sequence length="109" mass="11726">MDGWEEPETCVNFPLYLTINISGCTSIPSSFVFSDHNNKHIRIPADPIGSPCQSRLSRPPSHEPSAALLFLSLIYFLSSSSPSVRPLSGASLSTKSTPSLNHTGPRSAL</sequence>
<organism evidence="2 3">
    <name type="scientific">Aspergillus puulaauensis</name>
    <dbReference type="NCBI Taxonomy" id="1220207"/>
    <lineage>
        <taxon>Eukaryota</taxon>
        <taxon>Fungi</taxon>
        <taxon>Dikarya</taxon>
        <taxon>Ascomycota</taxon>
        <taxon>Pezizomycotina</taxon>
        <taxon>Eurotiomycetes</taxon>
        <taxon>Eurotiomycetidae</taxon>
        <taxon>Eurotiales</taxon>
        <taxon>Aspergillaceae</taxon>
        <taxon>Aspergillus</taxon>
    </lineage>
</organism>
<dbReference type="GeneID" id="64970628"/>
<dbReference type="KEGG" id="apuu:APUU_21055S"/>
<gene>
    <name evidence="2" type="ORF">APUU_21055S</name>
</gene>
<dbReference type="AlphaFoldDB" id="A0A7R7XG77"/>
<evidence type="ECO:0000256" key="1">
    <source>
        <dbReference type="SAM" id="MobiDB-lite"/>
    </source>
</evidence>
<name>A0A7R7XG77_9EURO</name>
<dbReference type="RefSeq" id="XP_041552817.1">
    <property type="nucleotide sequence ID" value="XM_041699765.1"/>
</dbReference>
<feature type="compositionally biased region" description="Low complexity" evidence="1">
    <location>
        <begin position="81"/>
        <end position="91"/>
    </location>
</feature>
<reference evidence="2" key="1">
    <citation type="submission" date="2021-01" db="EMBL/GenBank/DDBJ databases">
        <authorList>
            <consortium name="Aspergillus puulaauensis MK2 genome sequencing consortium"/>
            <person name="Kazuki M."/>
            <person name="Futagami T."/>
        </authorList>
    </citation>
    <scope>NUCLEOTIDE SEQUENCE</scope>
    <source>
        <strain evidence="2">MK2</strain>
    </source>
</reference>
<reference evidence="2" key="2">
    <citation type="submission" date="2021-02" db="EMBL/GenBank/DDBJ databases">
        <title>Aspergillus puulaauensis MK2 genome sequence.</title>
        <authorList>
            <person name="Futagami T."/>
            <person name="Mori K."/>
            <person name="Kadooka C."/>
            <person name="Tanaka T."/>
        </authorList>
    </citation>
    <scope>NUCLEOTIDE SEQUENCE</scope>
    <source>
        <strain evidence="2">MK2</strain>
    </source>
</reference>
<evidence type="ECO:0000313" key="2">
    <source>
        <dbReference type="EMBL" id="BCS20623.1"/>
    </source>
</evidence>
<dbReference type="Proteomes" id="UP000654913">
    <property type="component" value="Chromosome 2"/>
</dbReference>
<feature type="compositionally biased region" description="Polar residues" evidence="1">
    <location>
        <begin position="92"/>
        <end position="109"/>
    </location>
</feature>
<protein>
    <submittedName>
        <fullName evidence="2">Uncharacterized protein</fullName>
    </submittedName>
</protein>
<proteinExistence type="predicted"/>
<accession>A0A7R7XG77</accession>
<evidence type="ECO:0000313" key="3">
    <source>
        <dbReference type="Proteomes" id="UP000654913"/>
    </source>
</evidence>